<sequence length="29" mass="3516">MNMTYLASTQFRCDKHNEERQMKKLKLGN</sequence>
<protein>
    <submittedName>
        <fullName evidence="1">Uncharacterized protein</fullName>
    </submittedName>
</protein>
<organism evidence="1">
    <name type="scientific">Rhizophora mucronata</name>
    <name type="common">Asiatic mangrove</name>
    <dbReference type="NCBI Taxonomy" id="61149"/>
    <lineage>
        <taxon>Eukaryota</taxon>
        <taxon>Viridiplantae</taxon>
        <taxon>Streptophyta</taxon>
        <taxon>Embryophyta</taxon>
        <taxon>Tracheophyta</taxon>
        <taxon>Spermatophyta</taxon>
        <taxon>Magnoliopsida</taxon>
        <taxon>eudicotyledons</taxon>
        <taxon>Gunneridae</taxon>
        <taxon>Pentapetalae</taxon>
        <taxon>rosids</taxon>
        <taxon>fabids</taxon>
        <taxon>Malpighiales</taxon>
        <taxon>Rhizophoraceae</taxon>
        <taxon>Rhizophora</taxon>
    </lineage>
</organism>
<reference evidence="1" key="1">
    <citation type="submission" date="2018-02" db="EMBL/GenBank/DDBJ databases">
        <title>Rhizophora mucronata_Transcriptome.</title>
        <authorList>
            <person name="Meera S.P."/>
            <person name="Sreeshan A."/>
            <person name="Augustine A."/>
        </authorList>
    </citation>
    <scope>NUCLEOTIDE SEQUENCE</scope>
    <source>
        <tissue evidence="1">Leaf</tissue>
    </source>
</reference>
<accession>A0A2P2QZ27</accession>
<dbReference type="AlphaFoldDB" id="A0A2P2QZ27"/>
<dbReference type="EMBL" id="GGEC01091756">
    <property type="protein sequence ID" value="MBX72240.1"/>
    <property type="molecule type" value="Transcribed_RNA"/>
</dbReference>
<name>A0A2P2QZ27_RHIMU</name>
<proteinExistence type="predicted"/>
<evidence type="ECO:0000313" key="1">
    <source>
        <dbReference type="EMBL" id="MBX72240.1"/>
    </source>
</evidence>